<reference evidence="2 3" key="2">
    <citation type="submission" date="2016-01" db="EMBL/GenBank/DDBJ databases">
        <title>Microcella alkaliphila JAM AC0309 whole genome shotgun sequence.</title>
        <authorList>
            <person name="Kurata A."/>
            <person name="Hirose Y."/>
            <person name="Kishimoto N."/>
            <person name="Kobayashi T."/>
        </authorList>
    </citation>
    <scope>NUCLEOTIDE SEQUENCE [LARGE SCALE GENOMIC DNA]</scope>
    <source>
        <strain evidence="2 3">JAM AC0309</strain>
    </source>
</reference>
<evidence type="ECO:0000259" key="1">
    <source>
        <dbReference type="Pfam" id="PF14267"/>
    </source>
</evidence>
<dbReference type="Pfam" id="PF14267">
    <property type="entry name" value="DUF4357"/>
    <property type="match status" value="1"/>
</dbReference>
<name>A0A0U5B893_9MICO</name>
<evidence type="ECO:0000313" key="3">
    <source>
        <dbReference type="Proteomes" id="UP000218965"/>
    </source>
</evidence>
<proteinExistence type="predicted"/>
<dbReference type="RefSeq" id="WP_096421198.1">
    <property type="nucleotide sequence ID" value="NZ_AP017315.1"/>
</dbReference>
<dbReference type="InterPro" id="IPR025579">
    <property type="entry name" value="DUF4357"/>
</dbReference>
<dbReference type="Proteomes" id="UP000218965">
    <property type="component" value="Chromosome"/>
</dbReference>
<dbReference type="AlphaFoldDB" id="A0A0U5B893"/>
<organism evidence="2 3">
    <name type="scientific">Microcella alkaliphila</name>
    <dbReference type="NCBI Taxonomy" id="279828"/>
    <lineage>
        <taxon>Bacteria</taxon>
        <taxon>Bacillati</taxon>
        <taxon>Actinomycetota</taxon>
        <taxon>Actinomycetes</taxon>
        <taxon>Micrococcales</taxon>
        <taxon>Microbacteriaceae</taxon>
        <taxon>Microcella</taxon>
    </lineage>
</organism>
<reference evidence="3" key="1">
    <citation type="submission" date="2015-12" db="EMBL/GenBank/DDBJ databases">
        <authorList>
            <person name="Shamseldin A."/>
            <person name="Moawad H."/>
            <person name="Abd El-Rahim W.M."/>
            <person name="Sadowsky M.J."/>
        </authorList>
    </citation>
    <scope>NUCLEOTIDE SEQUENCE [LARGE SCALE GENOMIC DNA]</scope>
    <source>
        <strain evidence="3">JAM AC0309</strain>
    </source>
</reference>
<protein>
    <recommendedName>
        <fullName evidence="1">DUF4357 domain-containing protein</fullName>
    </recommendedName>
</protein>
<dbReference type="CDD" id="cd10447">
    <property type="entry name" value="GIY-YIG_unchar_2"/>
    <property type="match status" value="1"/>
</dbReference>
<evidence type="ECO:0000313" key="2">
    <source>
        <dbReference type="EMBL" id="BAU32064.1"/>
    </source>
</evidence>
<dbReference type="EMBL" id="AP017315">
    <property type="protein sequence ID" value="BAU32064.1"/>
    <property type="molecule type" value="Genomic_DNA"/>
</dbReference>
<dbReference type="OrthoDB" id="2656488at2"/>
<gene>
    <name evidence="2" type="ORF">MalAC0309_1207</name>
</gene>
<accession>A0A0U5B893</accession>
<sequence length="282" mass="30767">MNATERPQTIQIFLPTGDPNGIRQAEITTRSVRVFDVPRSELNLFTETPESTQPGLYFLLSEENGDGEPEVYIGESDSLGDRLGNHDRKRTWDRVVAAVSTSSSWTKVHVQYMERQAIALAKAAGARQLGNAAAGYSSHVRAPLVADCEEYLETIRVLVSTLGFSFMEVPASREETADAQTLRISGTEAEAAGAYSAAGMTVFADSQAVPVRNPEKYPQIAARQGRLLAAGVLRAEGGLYVFVKDHAFQTPSGASDVIIGRNANGWTHWKSMDGRTLDEIYR</sequence>
<dbReference type="KEGG" id="malk:MalAC0309_1207"/>
<feature type="domain" description="DUF4357" evidence="1">
    <location>
        <begin position="226"/>
        <end position="277"/>
    </location>
</feature>